<evidence type="ECO:0000259" key="1">
    <source>
        <dbReference type="Pfam" id="PF05699"/>
    </source>
</evidence>
<protein>
    <submittedName>
        <fullName evidence="3">Zinc finger MYM-type protein 1-like</fullName>
    </submittedName>
</protein>
<feature type="domain" description="HAT C-terminal dimerisation" evidence="1">
    <location>
        <begin position="667"/>
        <end position="723"/>
    </location>
</feature>
<dbReference type="Proteomes" id="UP000478052">
    <property type="component" value="Unassembled WGS sequence"/>
</dbReference>
<name>A0A6G0VPH3_APHCR</name>
<dbReference type="EMBL" id="VUJU01013478">
    <property type="protein sequence ID" value="KAF0704736.1"/>
    <property type="molecule type" value="Genomic_DNA"/>
</dbReference>
<dbReference type="OrthoDB" id="6620643at2759"/>
<organism evidence="3 4">
    <name type="scientific">Aphis craccivora</name>
    <name type="common">Cowpea aphid</name>
    <dbReference type="NCBI Taxonomy" id="307492"/>
    <lineage>
        <taxon>Eukaryota</taxon>
        <taxon>Metazoa</taxon>
        <taxon>Ecdysozoa</taxon>
        <taxon>Arthropoda</taxon>
        <taxon>Hexapoda</taxon>
        <taxon>Insecta</taxon>
        <taxon>Pterygota</taxon>
        <taxon>Neoptera</taxon>
        <taxon>Paraneoptera</taxon>
        <taxon>Hemiptera</taxon>
        <taxon>Sternorrhyncha</taxon>
        <taxon>Aphidomorpha</taxon>
        <taxon>Aphidoidea</taxon>
        <taxon>Aphididae</taxon>
        <taxon>Aphidini</taxon>
        <taxon>Aphis</taxon>
        <taxon>Aphis</taxon>
    </lineage>
</organism>
<sequence>FGGLNLTLKYPTDRGHFEGEVCTSLKKSILLFGQCKPSIKFPRNHVNRCFSTGYYYITTKTGIKIPRQWLCYSLILDKAYCEFCWLFANRQYEHFKYEWISGVDDWQHLSQQISKHENSIQHINATEIRRYWEKNKTLDTDLEKQISEEAEYWRNVLRRVIHVILTLTSGNTALRGNEGKKGNLQEIEGNFMRTIRLLAKFDPFVHNLLNDSKKHVKYLSWKIQDELIEILASDVLNSICDEVKKCSWFSIILDSTQDITKIDQVSVIIRYVFVEYENHTLDIRESFLGFFALQNHGSSDYAELLLKILTKFGLDIKKCRGQGYDGASVMSGAHFGVQKRIINIVPTALYVHCCAHNLNLVISDAAKTSQKIVSFFSIVQDVFNFFGSSAPRWALLALGDEQACKVSKKTLKKVCPTRWEARHDAVFSLQERFIDVVKCLTKISLTTKKTDERNSSLTLKKKLESSEFILILCLWENILRILNVVSKLLQGVNYSIEMASTLMNQSISQINELRNNYDGILSKSKELCAKWNITVPFHLVRKQFANKRFDDFDGDFRLDINEENFKIKVFLPVLDTILFQIHSRFEGMVTIVNNFKFLSPLTIIEQNEDYIIKSSYDFINLYTEDVSCDLTRQLLCLKLHITKIDKTIISELKTIQNLAFYIIDMDLSTSFPDVLAACLIFLTIPVTVASAERSFSKLKLIKNYLRNSIGQERLCGISILNIERRRTSDIDIEKIIDNFAYAKARKKQFC</sequence>
<dbReference type="InterPro" id="IPR008906">
    <property type="entry name" value="HATC_C_dom"/>
</dbReference>
<dbReference type="SUPFAM" id="SSF53098">
    <property type="entry name" value="Ribonuclease H-like"/>
    <property type="match status" value="1"/>
</dbReference>
<accession>A0A6G0VPH3</accession>
<evidence type="ECO:0000259" key="2">
    <source>
        <dbReference type="Pfam" id="PF14291"/>
    </source>
</evidence>
<gene>
    <name evidence="3" type="ORF">FWK35_00038326</name>
</gene>
<feature type="non-terminal residue" evidence="3">
    <location>
        <position position="750"/>
    </location>
</feature>
<dbReference type="InterPro" id="IPR012337">
    <property type="entry name" value="RNaseH-like_sf"/>
</dbReference>
<dbReference type="PANTHER" id="PTHR45749">
    <property type="match status" value="1"/>
</dbReference>
<dbReference type="PANTHER" id="PTHR45749:SF37">
    <property type="entry name" value="OS05G0311600 PROTEIN"/>
    <property type="match status" value="1"/>
</dbReference>
<evidence type="ECO:0000313" key="4">
    <source>
        <dbReference type="Proteomes" id="UP000478052"/>
    </source>
</evidence>
<dbReference type="GO" id="GO:0046983">
    <property type="term" value="F:protein dimerization activity"/>
    <property type="evidence" value="ECO:0007669"/>
    <property type="project" value="InterPro"/>
</dbReference>
<feature type="domain" description="DUF4371" evidence="2">
    <location>
        <begin position="108"/>
        <end position="334"/>
    </location>
</feature>
<dbReference type="Pfam" id="PF14291">
    <property type="entry name" value="DUF4371"/>
    <property type="match status" value="1"/>
</dbReference>
<dbReference type="InterPro" id="IPR025398">
    <property type="entry name" value="DUF4371"/>
</dbReference>
<evidence type="ECO:0000313" key="3">
    <source>
        <dbReference type="EMBL" id="KAF0704736.1"/>
    </source>
</evidence>
<feature type="non-terminal residue" evidence="3">
    <location>
        <position position="1"/>
    </location>
</feature>
<proteinExistence type="predicted"/>
<reference evidence="3 4" key="1">
    <citation type="submission" date="2019-08" db="EMBL/GenBank/DDBJ databases">
        <title>Whole genome of Aphis craccivora.</title>
        <authorList>
            <person name="Voronova N.V."/>
            <person name="Shulinski R.S."/>
            <person name="Bandarenka Y.V."/>
            <person name="Zhorov D.G."/>
            <person name="Warner D."/>
        </authorList>
    </citation>
    <scope>NUCLEOTIDE SEQUENCE [LARGE SCALE GENOMIC DNA]</scope>
    <source>
        <strain evidence="3">180601</strain>
        <tissue evidence="3">Whole Body</tissue>
    </source>
</reference>
<comment type="caution">
    <text evidence="3">The sequence shown here is derived from an EMBL/GenBank/DDBJ whole genome shotgun (WGS) entry which is preliminary data.</text>
</comment>
<dbReference type="Pfam" id="PF05699">
    <property type="entry name" value="Dimer_Tnp_hAT"/>
    <property type="match status" value="1"/>
</dbReference>
<keyword evidence="4" id="KW-1185">Reference proteome</keyword>
<dbReference type="AlphaFoldDB" id="A0A6G0VPH3"/>